<sequence length="117" mass="12889">MYFKPTRLLFSSIIITTLLILSCLSIHATDARHFGAVVFNKNHQKENVAASSPVQAEDKSGHVIMAMEDEGAKDVGKSLLGRGNPAKKNQGRTVVHPGLDHQQLDYSLPRMRTPSHN</sequence>
<evidence type="ECO:0000256" key="1">
    <source>
        <dbReference type="SAM" id="MobiDB-lite"/>
    </source>
</evidence>
<dbReference type="Proteomes" id="UP001497516">
    <property type="component" value="Chromosome 2"/>
</dbReference>
<evidence type="ECO:0000256" key="2">
    <source>
        <dbReference type="SAM" id="SignalP"/>
    </source>
</evidence>
<dbReference type="PROSITE" id="PS51257">
    <property type="entry name" value="PROKAR_LIPOPROTEIN"/>
    <property type="match status" value="1"/>
</dbReference>
<dbReference type="EMBL" id="OZ034815">
    <property type="protein sequence ID" value="CAL1371595.1"/>
    <property type="molecule type" value="Genomic_DNA"/>
</dbReference>
<feature type="signal peptide" evidence="2">
    <location>
        <begin position="1"/>
        <end position="31"/>
    </location>
</feature>
<reference evidence="3 4" key="1">
    <citation type="submission" date="2024-04" db="EMBL/GenBank/DDBJ databases">
        <authorList>
            <person name="Fracassetti M."/>
        </authorList>
    </citation>
    <scope>NUCLEOTIDE SEQUENCE [LARGE SCALE GENOMIC DNA]</scope>
</reference>
<accession>A0AAV2DDJ8</accession>
<protein>
    <submittedName>
        <fullName evidence="3">Uncharacterized protein</fullName>
    </submittedName>
</protein>
<evidence type="ECO:0000313" key="4">
    <source>
        <dbReference type="Proteomes" id="UP001497516"/>
    </source>
</evidence>
<evidence type="ECO:0000313" key="3">
    <source>
        <dbReference type="EMBL" id="CAL1371595.1"/>
    </source>
</evidence>
<dbReference type="AlphaFoldDB" id="A0AAV2DDJ8"/>
<feature type="chain" id="PRO_5043965514" evidence="2">
    <location>
        <begin position="32"/>
        <end position="117"/>
    </location>
</feature>
<proteinExistence type="predicted"/>
<keyword evidence="4" id="KW-1185">Reference proteome</keyword>
<feature type="region of interest" description="Disordered" evidence="1">
    <location>
        <begin position="75"/>
        <end position="117"/>
    </location>
</feature>
<keyword evidence="2" id="KW-0732">Signal</keyword>
<organism evidence="3 4">
    <name type="scientific">Linum trigynum</name>
    <dbReference type="NCBI Taxonomy" id="586398"/>
    <lineage>
        <taxon>Eukaryota</taxon>
        <taxon>Viridiplantae</taxon>
        <taxon>Streptophyta</taxon>
        <taxon>Embryophyta</taxon>
        <taxon>Tracheophyta</taxon>
        <taxon>Spermatophyta</taxon>
        <taxon>Magnoliopsida</taxon>
        <taxon>eudicotyledons</taxon>
        <taxon>Gunneridae</taxon>
        <taxon>Pentapetalae</taxon>
        <taxon>rosids</taxon>
        <taxon>fabids</taxon>
        <taxon>Malpighiales</taxon>
        <taxon>Linaceae</taxon>
        <taxon>Linum</taxon>
    </lineage>
</organism>
<name>A0AAV2DDJ8_9ROSI</name>
<gene>
    <name evidence="3" type="ORF">LTRI10_LOCUS13651</name>
</gene>